<dbReference type="Pfam" id="PF11196">
    <property type="entry name" value="DUF2834"/>
    <property type="match status" value="1"/>
</dbReference>
<dbReference type="InterPro" id="IPR021362">
    <property type="entry name" value="DUF2834"/>
</dbReference>
<sequence>MRTLYIAVCIAGTLIPLSQFFLWLSDHGLDLPALYAEVMGSQLSLFAWADVLITAVALIPFMIVEARRIGLPRVWLPILGTCCVGLSLGLPLFLLLRHDHMAKGVA</sequence>
<name>A0A1Y2K024_9PROT</name>
<evidence type="ECO:0000256" key="1">
    <source>
        <dbReference type="SAM" id="Phobius"/>
    </source>
</evidence>
<keyword evidence="1" id="KW-0812">Transmembrane</keyword>
<evidence type="ECO:0000313" key="3">
    <source>
        <dbReference type="Proteomes" id="UP000194003"/>
    </source>
</evidence>
<protein>
    <recommendedName>
        <fullName evidence="4">DUF2834 domain-containing protein</fullName>
    </recommendedName>
</protein>
<evidence type="ECO:0008006" key="4">
    <source>
        <dbReference type="Google" id="ProtNLM"/>
    </source>
</evidence>
<dbReference type="RefSeq" id="WP_085446555.1">
    <property type="nucleotide sequence ID" value="NZ_LVJN01000021.1"/>
</dbReference>
<dbReference type="OrthoDB" id="2619901at2"/>
<proteinExistence type="predicted"/>
<dbReference type="EMBL" id="LVJN01000021">
    <property type="protein sequence ID" value="OSM00144.1"/>
    <property type="molecule type" value="Genomic_DNA"/>
</dbReference>
<keyword evidence="3" id="KW-1185">Reference proteome</keyword>
<feature type="transmembrane region" description="Helical" evidence="1">
    <location>
        <begin position="5"/>
        <end position="25"/>
    </location>
</feature>
<comment type="caution">
    <text evidence="2">The sequence shown here is derived from an EMBL/GenBank/DDBJ whole genome shotgun (WGS) entry which is preliminary data.</text>
</comment>
<feature type="transmembrane region" description="Helical" evidence="1">
    <location>
        <begin position="45"/>
        <end position="64"/>
    </location>
</feature>
<dbReference type="Proteomes" id="UP000194003">
    <property type="component" value="Unassembled WGS sequence"/>
</dbReference>
<keyword evidence="1" id="KW-0472">Membrane</keyword>
<keyword evidence="1" id="KW-1133">Transmembrane helix</keyword>
<accession>A0A1Y2K024</accession>
<dbReference type="AlphaFoldDB" id="A0A1Y2K024"/>
<feature type="transmembrane region" description="Helical" evidence="1">
    <location>
        <begin position="76"/>
        <end position="96"/>
    </location>
</feature>
<evidence type="ECO:0000313" key="2">
    <source>
        <dbReference type="EMBL" id="OSM00144.1"/>
    </source>
</evidence>
<reference evidence="2 3" key="1">
    <citation type="journal article" date="2016" name="BMC Genomics">
        <title>Combined genomic and structural analyses of a cultured magnetotactic bacterium reveals its niche adaptation to a dynamic environment.</title>
        <authorList>
            <person name="Araujo A.C."/>
            <person name="Morillo V."/>
            <person name="Cypriano J."/>
            <person name="Teixeira L.C."/>
            <person name="Leao P."/>
            <person name="Lyra S."/>
            <person name="Almeida L.G."/>
            <person name="Bazylinski D.A."/>
            <person name="Vasconcellos A.T."/>
            <person name="Abreu F."/>
            <person name="Lins U."/>
        </authorList>
    </citation>
    <scope>NUCLEOTIDE SEQUENCE [LARGE SCALE GENOMIC DNA]</scope>
    <source>
        <strain evidence="2 3">IT-1</strain>
    </source>
</reference>
<organism evidence="2 3">
    <name type="scientific">Magnetofaba australis IT-1</name>
    <dbReference type="NCBI Taxonomy" id="1434232"/>
    <lineage>
        <taxon>Bacteria</taxon>
        <taxon>Pseudomonadati</taxon>
        <taxon>Pseudomonadota</taxon>
        <taxon>Magnetococcia</taxon>
        <taxon>Magnetococcales</taxon>
        <taxon>Magnetococcaceae</taxon>
        <taxon>Magnetofaba</taxon>
    </lineage>
</organism>
<gene>
    <name evidence="2" type="ORF">MAIT1_00581</name>
</gene>